<evidence type="ECO:0000256" key="4">
    <source>
        <dbReference type="ARBA" id="ARBA00023242"/>
    </source>
</evidence>
<evidence type="ECO:0000256" key="3">
    <source>
        <dbReference type="ARBA" id="ARBA00023125"/>
    </source>
</evidence>
<dbReference type="PROSITE" id="PS51294">
    <property type="entry name" value="HTH_MYB"/>
    <property type="match status" value="2"/>
</dbReference>
<dbReference type="GO" id="GO:0003677">
    <property type="term" value="F:DNA binding"/>
    <property type="evidence" value="ECO:0007669"/>
    <property type="project" value="UniProtKB-KW"/>
</dbReference>
<dbReference type="SMART" id="SM00717">
    <property type="entry name" value="SANT"/>
    <property type="match status" value="2"/>
</dbReference>
<dbReference type="InterPro" id="IPR015495">
    <property type="entry name" value="Myb_TF_plants"/>
</dbReference>
<dbReference type="FunFam" id="1.10.10.60:FF:000001">
    <property type="entry name" value="MYB-related transcription factor"/>
    <property type="match status" value="1"/>
</dbReference>
<evidence type="ECO:0000313" key="8">
    <source>
        <dbReference type="Proteomes" id="UP000796880"/>
    </source>
</evidence>
<dbReference type="SUPFAM" id="SSF46689">
    <property type="entry name" value="Homeodomain-like"/>
    <property type="match status" value="1"/>
</dbReference>
<comment type="subcellular location">
    <subcellularLocation>
        <location evidence="1">Nucleus</location>
    </subcellularLocation>
</comment>
<feature type="domain" description="Myb-like" evidence="5">
    <location>
        <begin position="62"/>
        <end position="112"/>
    </location>
</feature>
<evidence type="ECO:0000313" key="7">
    <source>
        <dbReference type="EMBL" id="KAF3453584.1"/>
    </source>
</evidence>
<evidence type="ECO:0000256" key="1">
    <source>
        <dbReference type="ARBA" id="ARBA00004123"/>
    </source>
</evidence>
<proteinExistence type="predicted"/>
<feature type="domain" description="HTH myb-type" evidence="6">
    <location>
        <begin position="9"/>
        <end position="65"/>
    </location>
</feature>
<evidence type="ECO:0000256" key="2">
    <source>
        <dbReference type="ARBA" id="ARBA00022737"/>
    </source>
</evidence>
<feature type="domain" description="HTH myb-type" evidence="6">
    <location>
        <begin position="66"/>
        <end position="116"/>
    </location>
</feature>
<dbReference type="GO" id="GO:0005634">
    <property type="term" value="C:nucleus"/>
    <property type="evidence" value="ECO:0007669"/>
    <property type="project" value="UniProtKB-SubCell"/>
</dbReference>
<name>A0A8K0HL17_9ROSA</name>
<organism evidence="7 8">
    <name type="scientific">Rhamnella rubrinervis</name>
    <dbReference type="NCBI Taxonomy" id="2594499"/>
    <lineage>
        <taxon>Eukaryota</taxon>
        <taxon>Viridiplantae</taxon>
        <taxon>Streptophyta</taxon>
        <taxon>Embryophyta</taxon>
        <taxon>Tracheophyta</taxon>
        <taxon>Spermatophyta</taxon>
        <taxon>Magnoliopsida</taxon>
        <taxon>eudicotyledons</taxon>
        <taxon>Gunneridae</taxon>
        <taxon>Pentapetalae</taxon>
        <taxon>rosids</taxon>
        <taxon>fabids</taxon>
        <taxon>Rosales</taxon>
        <taxon>Rhamnaceae</taxon>
        <taxon>rhamnoid group</taxon>
        <taxon>Rhamneae</taxon>
        <taxon>Rhamnella</taxon>
    </lineage>
</organism>
<dbReference type="Gene3D" id="1.10.10.60">
    <property type="entry name" value="Homeodomain-like"/>
    <property type="match status" value="2"/>
</dbReference>
<comment type="caution">
    <text evidence="7">The sequence shown here is derived from an EMBL/GenBank/DDBJ whole genome shotgun (WGS) entry which is preliminary data.</text>
</comment>
<dbReference type="InterPro" id="IPR017930">
    <property type="entry name" value="Myb_dom"/>
</dbReference>
<gene>
    <name evidence="7" type="ORF">FNV43_RR04024</name>
</gene>
<dbReference type="CDD" id="cd00167">
    <property type="entry name" value="SANT"/>
    <property type="match status" value="2"/>
</dbReference>
<keyword evidence="4" id="KW-0539">Nucleus</keyword>
<dbReference type="PANTHER" id="PTHR47994:SF5">
    <property type="entry name" value="F14D16.11-RELATED"/>
    <property type="match status" value="1"/>
</dbReference>
<dbReference type="AlphaFoldDB" id="A0A8K0HL17"/>
<dbReference type="InterPro" id="IPR009057">
    <property type="entry name" value="Homeodomain-like_sf"/>
</dbReference>
<keyword evidence="8" id="KW-1185">Reference proteome</keyword>
<dbReference type="Proteomes" id="UP000796880">
    <property type="component" value="Unassembled WGS sequence"/>
</dbReference>
<reference evidence="7" key="1">
    <citation type="submission" date="2020-03" db="EMBL/GenBank/DDBJ databases">
        <title>A high-quality chromosome-level genome assembly of a woody plant with both climbing and erect habits, Rhamnella rubrinervis.</title>
        <authorList>
            <person name="Lu Z."/>
            <person name="Yang Y."/>
            <person name="Zhu X."/>
            <person name="Sun Y."/>
        </authorList>
    </citation>
    <scope>NUCLEOTIDE SEQUENCE</scope>
    <source>
        <strain evidence="7">BYM</strain>
        <tissue evidence="7">Leaf</tissue>
    </source>
</reference>
<evidence type="ECO:0000259" key="5">
    <source>
        <dbReference type="PROSITE" id="PS50090"/>
    </source>
</evidence>
<dbReference type="InterPro" id="IPR001005">
    <property type="entry name" value="SANT/Myb"/>
</dbReference>
<feature type="domain" description="Myb-like" evidence="5">
    <location>
        <begin position="9"/>
        <end position="61"/>
    </location>
</feature>
<dbReference type="PROSITE" id="PS50090">
    <property type="entry name" value="MYB_LIKE"/>
    <property type="match status" value="2"/>
</dbReference>
<sequence>MGKIPCCDKSGLKKGPWTPEEDQKLVDYIQKYGHGRWRTLPKNAGLKRCGKSCRLRWTNYLRPDIKRGRFSFEEEETIIQLHSVLGNKWSAIAARLPGRTDNEIKNYWNTHIRKRLLKMGIDPVTHSPRLDLLELSSILSSTLYNNNSSQLNVPNMLGIGPILNPNLLNLATALLSCQSSESPAAQFPSQDLQQNQLGQAQNQFQPFQTNQIQNHIRDIQTCTTSTTTSSVPYTLNETQLMQAKMDQQLSSAPQNLINFRCPTNSISTTTTATLWQNSNHREDSNTPESLFSILNNGYHHQESYQPIINSSSSLENQAFVSNNNNTPNMRFSTLLSSAPSSYATTPLNSSSITYVNSSNNEDERDSFCSNFMMYDIPNALNVDEFS</sequence>
<accession>A0A8K0HL17</accession>
<dbReference type="OrthoDB" id="1146045at2759"/>
<keyword evidence="3" id="KW-0238">DNA-binding</keyword>
<dbReference type="PANTHER" id="PTHR47994">
    <property type="entry name" value="F14D16.11-RELATED"/>
    <property type="match status" value="1"/>
</dbReference>
<evidence type="ECO:0000259" key="6">
    <source>
        <dbReference type="PROSITE" id="PS51294"/>
    </source>
</evidence>
<keyword evidence="2" id="KW-0677">Repeat</keyword>
<protein>
    <submittedName>
        <fullName evidence="7">Uncharacterized protein</fullName>
    </submittedName>
</protein>
<dbReference type="EMBL" id="VOIH02000002">
    <property type="protein sequence ID" value="KAF3453584.1"/>
    <property type="molecule type" value="Genomic_DNA"/>
</dbReference>
<dbReference type="FunFam" id="1.10.10.60:FF:000349">
    <property type="entry name" value="Transcription factor MYB39"/>
    <property type="match status" value="1"/>
</dbReference>
<dbReference type="Pfam" id="PF00249">
    <property type="entry name" value="Myb_DNA-binding"/>
    <property type="match status" value="2"/>
</dbReference>